<dbReference type="InterPro" id="IPR011250">
    <property type="entry name" value="OMP/PagP_B-barrel"/>
</dbReference>
<dbReference type="RefSeq" id="WP_171608989.1">
    <property type="nucleotide sequence ID" value="NZ_WHPF01000012.1"/>
</dbReference>
<proteinExistence type="predicted"/>
<sequence>MKKTIYMLVLVTACFAFSGTVIAQTKPILFGLNYNYAAPLGGFKSDVISNGSARGFSGSFMYPVNKKWQLGLSAGFQDFYQKYPRDIYTTGNHETTSAVLSNSIQIIPVLAKATYLPMGNSNTFIQPYISAASGISLVDFRQYLGEFGSNSSNAVFTVQAGAGITMPFKRGKDAGLDIGAGYNYVGYQKFGINNLNHLTANVGVHFPLR</sequence>
<dbReference type="Gene3D" id="2.40.160.20">
    <property type="match status" value="1"/>
</dbReference>
<protein>
    <submittedName>
        <fullName evidence="2">Outer membrane beta-barrel protein</fullName>
    </submittedName>
</protein>
<dbReference type="Proteomes" id="UP000598971">
    <property type="component" value="Unassembled WGS sequence"/>
</dbReference>
<reference evidence="2" key="1">
    <citation type="submission" date="2019-10" db="EMBL/GenBank/DDBJ databases">
        <title>Draft genome sequence of Panacibacter sp. KCS-6.</title>
        <authorList>
            <person name="Yim K.J."/>
        </authorList>
    </citation>
    <scope>NUCLEOTIDE SEQUENCE</scope>
    <source>
        <strain evidence="2">KCS-6</strain>
    </source>
</reference>
<gene>
    <name evidence="2" type="ORF">GD597_16335</name>
</gene>
<organism evidence="2 3">
    <name type="scientific">Limnovirga soli</name>
    <dbReference type="NCBI Taxonomy" id="2656915"/>
    <lineage>
        <taxon>Bacteria</taxon>
        <taxon>Pseudomonadati</taxon>
        <taxon>Bacteroidota</taxon>
        <taxon>Chitinophagia</taxon>
        <taxon>Chitinophagales</taxon>
        <taxon>Chitinophagaceae</taxon>
        <taxon>Limnovirga</taxon>
    </lineage>
</organism>
<accession>A0A8J8FFP0</accession>
<name>A0A8J8FFP0_9BACT</name>
<feature type="chain" id="PRO_5035148693" evidence="1">
    <location>
        <begin position="24"/>
        <end position="209"/>
    </location>
</feature>
<evidence type="ECO:0000256" key="1">
    <source>
        <dbReference type="SAM" id="SignalP"/>
    </source>
</evidence>
<feature type="signal peptide" evidence="1">
    <location>
        <begin position="1"/>
        <end position="23"/>
    </location>
</feature>
<keyword evidence="1" id="KW-0732">Signal</keyword>
<evidence type="ECO:0000313" key="2">
    <source>
        <dbReference type="EMBL" id="NNV57043.1"/>
    </source>
</evidence>
<dbReference type="EMBL" id="WHPF01000012">
    <property type="protein sequence ID" value="NNV57043.1"/>
    <property type="molecule type" value="Genomic_DNA"/>
</dbReference>
<evidence type="ECO:0000313" key="3">
    <source>
        <dbReference type="Proteomes" id="UP000598971"/>
    </source>
</evidence>
<dbReference type="AlphaFoldDB" id="A0A8J8FFP0"/>
<comment type="caution">
    <text evidence="2">The sequence shown here is derived from an EMBL/GenBank/DDBJ whole genome shotgun (WGS) entry which is preliminary data.</text>
</comment>
<dbReference type="SUPFAM" id="SSF56925">
    <property type="entry name" value="OMPA-like"/>
    <property type="match status" value="1"/>
</dbReference>
<keyword evidence="3" id="KW-1185">Reference proteome</keyword>